<dbReference type="EMBL" id="JAGJCF010000007">
    <property type="protein sequence ID" value="MBP0616488.1"/>
    <property type="molecule type" value="Genomic_DNA"/>
</dbReference>
<dbReference type="RefSeq" id="WP_209594970.1">
    <property type="nucleotide sequence ID" value="NZ_JAGJCF010000007.1"/>
</dbReference>
<dbReference type="Gene3D" id="1.50.10.140">
    <property type="match status" value="1"/>
</dbReference>
<sequence>MSFKENLVRGRSQLIFIAGLLSASVVILAVDDVSESLRAAPAGTPSAQAPAVMAKADSVSEKIAAIEPMKLAALRPLTEKEMTQAKIAWRYFQNNTDKNTLLVNAANNYPSTTIWDTGSYLIGLISAYRLGIIEDVEFHGRLNGALVSLDTMELFEGRLPNKAYDVRTLKMSTYANKPDPRGLGWSALDVAHFLVPMSYIMRNYPEHAKDVRKLLTKWDLAALVQEGDMFGTAVRDDKTVFRQEGRVGYEQYGAKAMMLFGLDAVDAAKAERNLTFQMVGDVAVPVDDRKLGNGSASFATSEPYVLDGLDFGFDSTSLRLASNVYRAQEQRYRDTGQFTAVSEGHISVKPYFTYSTVWGGGDPWAVMRLDGSRMDELRSISTKAAFGWDALFGTDYTKALVASLDDLADPEKGWMEGRFEADGSPNGSLSCNTNAIILASLAYKQFGPLMRHQMGS</sequence>
<dbReference type="Proteomes" id="UP000678276">
    <property type="component" value="Unassembled WGS sequence"/>
</dbReference>
<feature type="domain" description="DUF3131" evidence="1">
    <location>
        <begin position="84"/>
        <end position="447"/>
    </location>
</feature>
<proteinExistence type="predicted"/>
<organism evidence="2 3">
    <name type="scientific">Jiella mangrovi</name>
    <dbReference type="NCBI Taxonomy" id="2821407"/>
    <lineage>
        <taxon>Bacteria</taxon>
        <taxon>Pseudomonadati</taxon>
        <taxon>Pseudomonadota</taxon>
        <taxon>Alphaproteobacteria</taxon>
        <taxon>Hyphomicrobiales</taxon>
        <taxon>Aurantimonadaceae</taxon>
        <taxon>Jiella</taxon>
    </lineage>
</organism>
<evidence type="ECO:0000313" key="2">
    <source>
        <dbReference type="EMBL" id="MBP0616488.1"/>
    </source>
</evidence>
<gene>
    <name evidence="2" type="ORF">J6595_12940</name>
</gene>
<dbReference type="Pfam" id="PF11329">
    <property type="entry name" value="DUF3131"/>
    <property type="match status" value="1"/>
</dbReference>
<accession>A0ABS4BIA8</accession>
<protein>
    <submittedName>
        <fullName evidence="2">DUF3131 domain-containing protein</fullName>
    </submittedName>
</protein>
<reference evidence="2 3" key="1">
    <citation type="submission" date="2021-04" db="EMBL/GenBank/DDBJ databases">
        <title>Whole genome sequence of Jiella sp. KSK16Y-1.</title>
        <authorList>
            <person name="Tuo L."/>
        </authorList>
    </citation>
    <scope>NUCLEOTIDE SEQUENCE [LARGE SCALE GENOMIC DNA]</scope>
    <source>
        <strain evidence="2 3">KSK16Y-1</strain>
    </source>
</reference>
<evidence type="ECO:0000259" key="1">
    <source>
        <dbReference type="Pfam" id="PF11329"/>
    </source>
</evidence>
<evidence type="ECO:0000313" key="3">
    <source>
        <dbReference type="Proteomes" id="UP000678276"/>
    </source>
</evidence>
<keyword evidence="3" id="KW-1185">Reference proteome</keyword>
<dbReference type="InterPro" id="IPR021478">
    <property type="entry name" value="DUF3131"/>
</dbReference>
<comment type="caution">
    <text evidence="2">The sequence shown here is derived from an EMBL/GenBank/DDBJ whole genome shotgun (WGS) entry which is preliminary data.</text>
</comment>
<name>A0ABS4BIA8_9HYPH</name>